<evidence type="ECO:0000313" key="1">
    <source>
        <dbReference type="EMBL" id="MCC2033165.1"/>
    </source>
</evidence>
<reference evidence="1" key="1">
    <citation type="submission" date="2021-04" db="EMBL/GenBank/DDBJ databases">
        <title>Microbacterium tenobrionis sp. nov. and Microbacterium allomyrinae sp. nov., isolated from larvae of Tenobrio molitor and Allomyrina dichotoma, respectively.</title>
        <authorList>
            <person name="Lee S.D."/>
        </authorList>
    </citation>
    <scope>NUCLEOTIDE SEQUENCE</scope>
    <source>
        <strain evidence="1">BWT-G7</strain>
    </source>
</reference>
<sequence length="166" mass="18513">MDVVNAQLVEECARRLARVVTDFSVPADALEAMAAAARMLASARPLDRGSILIRAERRLQSLRSAHTGEAVVHAEREFQLAVEETLVALMDKLGRPFVWEPRLAVRVVLDTYERSFESWLLRGGSEADFVASSFVHTTLPHLLEELSTRRPAEDPARTEKQSTGFV</sequence>
<evidence type="ECO:0000313" key="2">
    <source>
        <dbReference type="Proteomes" id="UP001139354"/>
    </source>
</evidence>
<name>A0A9X1S4M8_9MICO</name>
<keyword evidence="2" id="KW-1185">Reference proteome</keyword>
<gene>
    <name evidence="1" type="ORF">KEC57_13345</name>
</gene>
<accession>A0A9X1S4M8</accession>
<dbReference type="RefSeq" id="WP_229385132.1">
    <property type="nucleotide sequence ID" value="NZ_JAGTTN010000004.1"/>
</dbReference>
<dbReference type="EMBL" id="JAGTTN010000004">
    <property type="protein sequence ID" value="MCC2033165.1"/>
    <property type="molecule type" value="Genomic_DNA"/>
</dbReference>
<proteinExistence type="predicted"/>
<dbReference type="Proteomes" id="UP001139354">
    <property type="component" value="Unassembled WGS sequence"/>
</dbReference>
<organism evidence="1 2">
    <name type="scientific">Microbacterium allomyrinae</name>
    <dbReference type="NCBI Taxonomy" id="2830666"/>
    <lineage>
        <taxon>Bacteria</taxon>
        <taxon>Bacillati</taxon>
        <taxon>Actinomycetota</taxon>
        <taxon>Actinomycetes</taxon>
        <taxon>Micrococcales</taxon>
        <taxon>Microbacteriaceae</taxon>
        <taxon>Microbacterium</taxon>
    </lineage>
</organism>
<protein>
    <submittedName>
        <fullName evidence="1">Uncharacterized protein</fullName>
    </submittedName>
</protein>
<comment type="caution">
    <text evidence="1">The sequence shown here is derived from an EMBL/GenBank/DDBJ whole genome shotgun (WGS) entry which is preliminary data.</text>
</comment>
<dbReference type="AlphaFoldDB" id="A0A9X1S4M8"/>